<dbReference type="EMBL" id="JBHLXJ010000008">
    <property type="protein sequence ID" value="MFC0349789.1"/>
    <property type="molecule type" value="Genomic_DNA"/>
</dbReference>
<keyword evidence="2" id="KW-0378">Hydrolase</keyword>
<dbReference type="Proteomes" id="UP001589844">
    <property type="component" value="Unassembled WGS sequence"/>
</dbReference>
<proteinExistence type="predicted"/>
<keyword evidence="3" id="KW-1185">Reference proteome</keyword>
<dbReference type="EC" id="3.4.-.-" evidence="2"/>
<dbReference type="SUPFAM" id="SSF51261">
    <property type="entry name" value="Duplicated hybrid motif"/>
    <property type="match status" value="1"/>
</dbReference>
<dbReference type="RefSeq" id="WP_390211570.1">
    <property type="nucleotide sequence ID" value="NZ_JBHLXJ010000008.1"/>
</dbReference>
<gene>
    <name evidence="2" type="ORF">ACFFJH_08220</name>
</gene>
<dbReference type="Gene3D" id="2.70.70.10">
    <property type="entry name" value="Glucose Permease (Domain IIA)"/>
    <property type="match status" value="1"/>
</dbReference>
<protein>
    <submittedName>
        <fullName evidence="2">M23 family metallopeptidase</fullName>
        <ecNumber evidence="2">3.4.-.-</ecNumber>
    </submittedName>
</protein>
<name>A0ABV6ID91_9BURK</name>
<dbReference type="InterPro" id="IPR011055">
    <property type="entry name" value="Dup_hybrid_motif"/>
</dbReference>
<evidence type="ECO:0000313" key="2">
    <source>
        <dbReference type="EMBL" id="MFC0349789.1"/>
    </source>
</evidence>
<evidence type="ECO:0000256" key="1">
    <source>
        <dbReference type="SAM" id="MobiDB-lite"/>
    </source>
</evidence>
<dbReference type="CDD" id="cd12797">
    <property type="entry name" value="M23_peptidase"/>
    <property type="match status" value="1"/>
</dbReference>
<feature type="compositionally biased region" description="Low complexity" evidence="1">
    <location>
        <begin position="52"/>
        <end position="64"/>
    </location>
</feature>
<organism evidence="2 3">
    <name type="scientific">Undibacterium danionis</name>
    <dbReference type="NCBI Taxonomy" id="1812100"/>
    <lineage>
        <taxon>Bacteria</taxon>
        <taxon>Pseudomonadati</taxon>
        <taxon>Pseudomonadota</taxon>
        <taxon>Betaproteobacteria</taxon>
        <taxon>Burkholderiales</taxon>
        <taxon>Oxalobacteraceae</taxon>
        <taxon>Undibacterium</taxon>
    </lineage>
</organism>
<evidence type="ECO:0000313" key="3">
    <source>
        <dbReference type="Proteomes" id="UP001589844"/>
    </source>
</evidence>
<sequence length="419" mass="45901">MMKNMIADQAKNKFVLSILKKITSNFGATQLTGIAVLTAGLLLSACGGGASSSSSSPALPNNPSTGNDLPPIPTVAPTYLVAPPSGKLPFPQHAPNMTATQYEQMRSSLWVLNNFGMYQGSDDGRSSMYLHDGLDFMLPDGSPVYAVRTGVIRDISGDIITVDDPAKPDTGWQMAHLVVDPRLKVGTQVWQGQYVGSILKGNSHTHFNYVQRSANGSWFRDTISLYPNHLFTLPDEQKPEFNSGLRYFKNASEVEINPSQGIYGKVDIVLAMRDLSPNHPANYVSRSAPAKFEIRVSDLQGQLKWQHQSQLQNIQLTPPFLGDANTAKVEANLLFKRPDLLETGSWTKKAYLWWVLTNLPDHAAPQKISARDEDLSWDTTAKNSQGGAVFPNGLYSVTIIASDQNGNVGQLQETVRINN</sequence>
<feature type="region of interest" description="Disordered" evidence="1">
    <location>
        <begin position="52"/>
        <end position="76"/>
    </location>
</feature>
<dbReference type="GO" id="GO:0016787">
    <property type="term" value="F:hydrolase activity"/>
    <property type="evidence" value="ECO:0007669"/>
    <property type="project" value="UniProtKB-KW"/>
</dbReference>
<accession>A0ABV6ID91</accession>
<reference evidence="2 3" key="1">
    <citation type="submission" date="2024-09" db="EMBL/GenBank/DDBJ databases">
        <authorList>
            <person name="Sun Q."/>
            <person name="Mori K."/>
        </authorList>
    </citation>
    <scope>NUCLEOTIDE SEQUENCE [LARGE SCALE GENOMIC DNA]</scope>
    <source>
        <strain evidence="2 3">CCM 8677</strain>
    </source>
</reference>
<comment type="caution">
    <text evidence="2">The sequence shown here is derived from an EMBL/GenBank/DDBJ whole genome shotgun (WGS) entry which is preliminary data.</text>
</comment>